<evidence type="ECO:0000256" key="5">
    <source>
        <dbReference type="PIRSR" id="PIRSR604294-1"/>
    </source>
</evidence>
<keyword evidence="3" id="KW-0560">Oxidoreductase</keyword>
<keyword evidence="6" id="KW-1185">Reference proteome</keyword>
<dbReference type="GO" id="GO:0016121">
    <property type="term" value="P:carotene catabolic process"/>
    <property type="evidence" value="ECO:0007669"/>
    <property type="project" value="TreeGrafter"/>
</dbReference>
<keyword evidence="2 5" id="KW-0479">Metal-binding</keyword>
<keyword evidence="4 5" id="KW-0408">Iron</keyword>
<accession>A0A914RZB6</accession>
<feature type="binding site" evidence="5">
    <location>
        <position position="118"/>
    </location>
    <ligand>
        <name>Fe cation</name>
        <dbReference type="ChEBI" id="CHEBI:24875"/>
        <note>catalytic</note>
    </ligand>
</feature>
<name>A0A914RZB6_PAREQ</name>
<sequence length="433" mass="49158">MTQKRIVVSAFGTRSVPDPSKSIFQRLLSWFEREPLTDNASSHFIRCGDAIYATGETPYLHRVDLDSLETVNDVRETGALVCSFSFKVQKATGCTGFEHTSIVGECSINNGLKPGYVHSFGITPSFIVFFEGSLRINLMTLAASRFTRKTCQACFDWLEGQETIVHLIHRHTGKEVSVKIRAGSFSTFHHGNSFEYRHRRHIFVDYIRYDRLGRLEDYNMHNMRSGKALFVDESRHGYLHRMIIPIDIPEDCNPGDDLLCRKDLDPNCGFIKQKDGSFLAIDTRPSEIAIEFSQYNYDRFNMKPYQYVYSSAVQGAKGSTIGVVKVGVKKRKELIWSKDNEDQICAEPVFIANPHGNAEDDGVLVCPIVTLHEKDKPLMVILNAATMHEICSMHSEHSTSARPPFYFRAHSARQLTASILTSDSFLYEPFRQT</sequence>
<reference evidence="7" key="1">
    <citation type="submission" date="2022-11" db="UniProtKB">
        <authorList>
            <consortium name="WormBaseParasite"/>
        </authorList>
    </citation>
    <scope>IDENTIFICATION</scope>
</reference>
<dbReference type="Pfam" id="PF03055">
    <property type="entry name" value="RPE65"/>
    <property type="match status" value="1"/>
</dbReference>
<dbReference type="GO" id="GO:0003834">
    <property type="term" value="F:beta-carotene 15,15'-dioxygenase activity"/>
    <property type="evidence" value="ECO:0007669"/>
    <property type="project" value="TreeGrafter"/>
</dbReference>
<dbReference type="GO" id="GO:0046872">
    <property type="term" value="F:metal ion binding"/>
    <property type="evidence" value="ECO:0007669"/>
    <property type="project" value="UniProtKB-KW"/>
</dbReference>
<evidence type="ECO:0000256" key="2">
    <source>
        <dbReference type="ARBA" id="ARBA00022723"/>
    </source>
</evidence>
<evidence type="ECO:0000256" key="1">
    <source>
        <dbReference type="ARBA" id="ARBA00006787"/>
    </source>
</evidence>
<dbReference type="InterPro" id="IPR004294">
    <property type="entry name" value="Carotenoid_Oase"/>
</dbReference>
<evidence type="ECO:0000256" key="3">
    <source>
        <dbReference type="ARBA" id="ARBA00023002"/>
    </source>
</evidence>
<dbReference type="GO" id="GO:0010436">
    <property type="term" value="F:carotenoid dioxygenase activity"/>
    <property type="evidence" value="ECO:0007669"/>
    <property type="project" value="TreeGrafter"/>
</dbReference>
<evidence type="ECO:0000313" key="7">
    <source>
        <dbReference type="WBParaSite" id="PEQ_0001147201-mRNA-1"/>
    </source>
</evidence>
<protein>
    <submittedName>
        <fullName evidence="7">C2H2-type domain-containing protein</fullName>
    </submittedName>
</protein>
<dbReference type="GO" id="GO:0042574">
    <property type="term" value="P:retinal metabolic process"/>
    <property type="evidence" value="ECO:0007669"/>
    <property type="project" value="TreeGrafter"/>
</dbReference>
<dbReference type="AlphaFoldDB" id="A0A914RZB6"/>
<dbReference type="WBParaSite" id="PEQ_0001147201-mRNA-1">
    <property type="protein sequence ID" value="PEQ_0001147201-mRNA-1"/>
    <property type="gene ID" value="PEQ_0001147201"/>
</dbReference>
<evidence type="ECO:0000313" key="6">
    <source>
        <dbReference type="Proteomes" id="UP000887564"/>
    </source>
</evidence>
<dbReference type="PANTHER" id="PTHR10543:SF24">
    <property type="entry name" value="CAROTENOID ISOMEROOXYGENASE"/>
    <property type="match status" value="1"/>
</dbReference>
<comment type="cofactor">
    <cofactor evidence="5">
        <name>Fe(2+)</name>
        <dbReference type="ChEBI" id="CHEBI:29033"/>
    </cofactor>
    <text evidence="5">Binds 1 Fe(2+) ion per subunit.</text>
</comment>
<organism evidence="6 7">
    <name type="scientific">Parascaris equorum</name>
    <name type="common">Equine roundworm</name>
    <dbReference type="NCBI Taxonomy" id="6256"/>
    <lineage>
        <taxon>Eukaryota</taxon>
        <taxon>Metazoa</taxon>
        <taxon>Ecdysozoa</taxon>
        <taxon>Nematoda</taxon>
        <taxon>Chromadorea</taxon>
        <taxon>Rhabditida</taxon>
        <taxon>Spirurina</taxon>
        <taxon>Ascaridomorpha</taxon>
        <taxon>Ascaridoidea</taxon>
        <taxon>Ascarididae</taxon>
        <taxon>Parascaris</taxon>
    </lineage>
</organism>
<proteinExistence type="inferred from homology"/>
<dbReference type="PANTHER" id="PTHR10543">
    <property type="entry name" value="BETA-CAROTENE DIOXYGENASE"/>
    <property type="match status" value="1"/>
</dbReference>
<dbReference type="Proteomes" id="UP000887564">
    <property type="component" value="Unplaced"/>
</dbReference>
<evidence type="ECO:0000256" key="4">
    <source>
        <dbReference type="ARBA" id="ARBA00023004"/>
    </source>
</evidence>
<feature type="binding site" evidence="5">
    <location>
        <position position="189"/>
    </location>
    <ligand>
        <name>Fe cation</name>
        <dbReference type="ChEBI" id="CHEBI:24875"/>
        <note>catalytic</note>
    </ligand>
</feature>
<comment type="similarity">
    <text evidence="1">Belongs to the carotenoid oxygenase family.</text>
</comment>